<dbReference type="AlphaFoldDB" id="A0AA41Y4P1"/>
<evidence type="ECO:0000313" key="3">
    <source>
        <dbReference type="Proteomes" id="UP001165568"/>
    </source>
</evidence>
<evidence type="ECO:0000313" key="4">
    <source>
        <dbReference type="Proteomes" id="UP001165569"/>
    </source>
</evidence>
<organism evidence="1 4">
    <name type="scientific">Brenneria izbisi</name>
    <dbReference type="NCBI Taxonomy" id="2939450"/>
    <lineage>
        <taxon>Bacteria</taxon>
        <taxon>Pseudomonadati</taxon>
        <taxon>Pseudomonadota</taxon>
        <taxon>Gammaproteobacteria</taxon>
        <taxon>Enterobacterales</taxon>
        <taxon>Pectobacteriaceae</taxon>
        <taxon>Brenneria</taxon>
    </lineage>
</organism>
<accession>A0AA41Y4P1</accession>
<comment type="caution">
    <text evidence="1">The sequence shown here is derived from an EMBL/GenBank/DDBJ whole genome shotgun (WGS) entry which is preliminary data.</text>
</comment>
<evidence type="ECO:0000313" key="1">
    <source>
        <dbReference type="EMBL" id="MCV9880589.1"/>
    </source>
</evidence>
<name>A0AA41Y4P1_9GAMM</name>
<keyword evidence="3" id="KW-1185">Reference proteome</keyword>
<dbReference type="EMBL" id="JAMPJT010000021">
    <property type="protein sequence ID" value="MCV9880589.1"/>
    <property type="molecule type" value="Genomic_DNA"/>
</dbReference>
<protein>
    <submittedName>
        <fullName evidence="1">Uncharacterized protein</fullName>
    </submittedName>
</protein>
<gene>
    <name evidence="1" type="ORF">NC803_17295</name>
    <name evidence="2" type="ORF">NC856_17265</name>
</gene>
<sequence>MSKEKVCVNKSTELFYDLACRSFSASWNMFMEVNGDGDANDYLDDPDFMSPFIIHVINHIQNNFERFIAQEGNSGDINQVNFEKVAAMLVGYSDNFRK</sequence>
<dbReference type="EMBL" id="JAMPJU010000022">
    <property type="protein sequence ID" value="MCV9884007.1"/>
    <property type="molecule type" value="Genomic_DNA"/>
</dbReference>
<dbReference type="GeneID" id="45565490"/>
<dbReference type="RefSeq" id="WP_032816176.1">
    <property type="nucleotide sequence ID" value="NZ_JAMPJT010000021.1"/>
</dbReference>
<dbReference type="Proteomes" id="UP001165569">
    <property type="component" value="Unassembled WGS sequence"/>
</dbReference>
<dbReference type="Proteomes" id="UP001165568">
    <property type="component" value="Unassembled WGS sequence"/>
</dbReference>
<proteinExistence type="predicted"/>
<reference evidence="1" key="1">
    <citation type="submission" date="2022-04" db="EMBL/GenBank/DDBJ databases">
        <title>Brenneria sp. isolated from walnut trees in Serbia.</title>
        <authorList>
            <person name="Gasic K."/>
            <person name="Zlatkovic N."/>
            <person name="Kuzmanovic N."/>
        </authorList>
    </citation>
    <scope>NUCLEOTIDE SEQUENCE</scope>
    <source>
        <strain evidence="2">KBI 423</strain>
        <strain evidence="1">KBI 447</strain>
    </source>
</reference>
<evidence type="ECO:0000313" key="2">
    <source>
        <dbReference type="EMBL" id="MCV9884007.1"/>
    </source>
</evidence>